<dbReference type="InterPro" id="IPR000551">
    <property type="entry name" value="MerR-type_HTH_dom"/>
</dbReference>
<dbReference type="Proteomes" id="UP000199412">
    <property type="component" value="Unassembled WGS sequence"/>
</dbReference>
<dbReference type="EMBL" id="FNAP01000005">
    <property type="protein sequence ID" value="SDE25597.1"/>
    <property type="molecule type" value="Genomic_DNA"/>
</dbReference>
<feature type="domain" description="HTH merR-type" evidence="1">
    <location>
        <begin position="12"/>
        <end position="76"/>
    </location>
</feature>
<dbReference type="RefSeq" id="WP_092784831.1">
    <property type="nucleotide sequence ID" value="NZ_FNAP01000005.1"/>
</dbReference>
<dbReference type="STRING" id="69960.SAMN05421720_1056"/>
<sequence length="155" mass="17044">MTAKPSYPAIVVSAVTGIPRNTLNSWIHRGCIPGTSETVAGRARTFSFADIVSLACIAELVNCGVSIRVAAEIFSRQDLRSWIDVHQEYEEAGLPEEPFYVSIIKARDTEGRDYVDFALMYNAAELQAEVAARRLAVILDVSAIRRETAEKLRGA</sequence>
<dbReference type="SUPFAM" id="SSF46955">
    <property type="entry name" value="Putative DNA-binding domain"/>
    <property type="match status" value="1"/>
</dbReference>
<accession>A0A1G7BF52</accession>
<dbReference type="GO" id="GO:0006355">
    <property type="term" value="P:regulation of DNA-templated transcription"/>
    <property type="evidence" value="ECO:0007669"/>
    <property type="project" value="InterPro"/>
</dbReference>
<gene>
    <name evidence="2" type="ORF">SAMN05421720_1056</name>
</gene>
<proteinExistence type="predicted"/>
<dbReference type="InterPro" id="IPR009061">
    <property type="entry name" value="DNA-bd_dom_put_sf"/>
</dbReference>
<reference evidence="2 3" key="1">
    <citation type="submission" date="2016-10" db="EMBL/GenBank/DDBJ databases">
        <authorList>
            <person name="de Groot N.N."/>
        </authorList>
    </citation>
    <scope>NUCLEOTIDE SEQUENCE [LARGE SCALE GENOMIC DNA]</scope>
    <source>
        <strain evidence="2 3">ATCC 700224</strain>
    </source>
</reference>
<evidence type="ECO:0000313" key="2">
    <source>
        <dbReference type="EMBL" id="SDE25597.1"/>
    </source>
</evidence>
<dbReference type="Pfam" id="PF13411">
    <property type="entry name" value="MerR_1"/>
    <property type="match status" value="1"/>
</dbReference>
<protein>
    <submittedName>
        <fullName evidence="2">MerR HTH family regulatory protein</fullName>
    </submittedName>
</protein>
<organism evidence="2 3">
    <name type="scientific">Rhodospira trueperi</name>
    <dbReference type="NCBI Taxonomy" id="69960"/>
    <lineage>
        <taxon>Bacteria</taxon>
        <taxon>Pseudomonadati</taxon>
        <taxon>Pseudomonadota</taxon>
        <taxon>Alphaproteobacteria</taxon>
        <taxon>Rhodospirillales</taxon>
        <taxon>Rhodospirillaceae</taxon>
        <taxon>Rhodospira</taxon>
    </lineage>
</organism>
<dbReference type="OrthoDB" id="8455769at2"/>
<dbReference type="Gene3D" id="1.10.1660.10">
    <property type="match status" value="1"/>
</dbReference>
<dbReference type="AlphaFoldDB" id="A0A1G7BF52"/>
<keyword evidence="3" id="KW-1185">Reference proteome</keyword>
<dbReference type="GO" id="GO:0003677">
    <property type="term" value="F:DNA binding"/>
    <property type="evidence" value="ECO:0007669"/>
    <property type="project" value="InterPro"/>
</dbReference>
<evidence type="ECO:0000259" key="1">
    <source>
        <dbReference type="Pfam" id="PF13411"/>
    </source>
</evidence>
<evidence type="ECO:0000313" key="3">
    <source>
        <dbReference type="Proteomes" id="UP000199412"/>
    </source>
</evidence>
<name>A0A1G7BF52_9PROT</name>